<feature type="compositionally biased region" description="Basic and acidic residues" evidence="8">
    <location>
        <begin position="366"/>
        <end position="381"/>
    </location>
</feature>
<feature type="compositionally biased region" description="Low complexity" evidence="8">
    <location>
        <begin position="79"/>
        <end position="101"/>
    </location>
</feature>
<dbReference type="GO" id="GO:0005739">
    <property type="term" value="C:mitochondrion"/>
    <property type="evidence" value="ECO:0007669"/>
    <property type="project" value="UniProtKB-SubCell"/>
</dbReference>
<evidence type="ECO:0000256" key="4">
    <source>
        <dbReference type="ARBA" id="ARBA00022989"/>
    </source>
</evidence>
<reference evidence="10" key="1">
    <citation type="submission" date="2013-07" db="EMBL/GenBank/DDBJ databases">
        <title>The Genome Sequence of Cryptococcus bestiolae CBS10118.</title>
        <authorList>
            <consortium name="The Broad Institute Genome Sequencing Platform"/>
            <person name="Cuomo C."/>
            <person name="Litvintseva A."/>
            <person name="Chen Y."/>
            <person name="Heitman J."/>
            <person name="Sun S."/>
            <person name="Springer D."/>
            <person name="Dromer F."/>
            <person name="Young S.K."/>
            <person name="Zeng Q."/>
            <person name="Gargeya S."/>
            <person name="Fitzgerald M."/>
            <person name="Abouelleil A."/>
            <person name="Alvarado L."/>
            <person name="Berlin A.M."/>
            <person name="Chapman S.B."/>
            <person name="Dewar J."/>
            <person name="Goldberg J."/>
            <person name="Griggs A."/>
            <person name="Gujja S."/>
            <person name="Hansen M."/>
            <person name="Howarth C."/>
            <person name="Imamovic A."/>
            <person name="Larimer J."/>
            <person name="McCowan C."/>
            <person name="Murphy C."/>
            <person name="Pearson M."/>
            <person name="Priest M."/>
            <person name="Roberts A."/>
            <person name="Saif S."/>
            <person name="Shea T."/>
            <person name="Sykes S."/>
            <person name="Wortman J."/>
            <person name="Nusbaum C."/>
            <person name="Birren B."/>
        </authorList>
    </citation>
    <scope>NUCLEOTIDE SEQUENCE [LARGE SCALE GENOMIC DNA]</scope>
    <source>
        <strain evidence="10">CBS 10118</strain>
    </source>
</reference>
<evidence type="ECO:0000313" key="10">
    <source>
        <dbReference type="EMBL" id="OCF22463.1"/>
    </source>
</evidence>
<feature type="region of interest" description="Disordered" evidence="8">
    <location>
        <begin position="18"/>
        <end position="39"/>
    </location>
</feature>
<sequence length="381" mass="42438">MITRSLIQHFGRISPLPKRSATLPLRRSPRFRPVPTPQSALPLPFLRQISIHAPSPDNVAEHREPAGYEISHPPVIAQSVSQQDSNNSNSDTTSEATSSTTGLANATSLPAPPEGSTPFTSRHLQHPFDTHAFVSYLEKNEISRDSARALMEAVREMIKKRGTQTGENMVGKEDAENAAYLFNAALSELRTELSVQARNDGLALKAMAGAIRREVEGLEQKMKEDVQVLKHDIEMDMNNRKAETRTEMKGFDIYIEEINNKFTISLGDLRTEIESVKWDATRRAISIIILIVVATIAVSTFLATDAEPKADPKAKVAPSPPMKDMAVSTDDESIEEDLKTYTEERLDKLLSDSGVARMERRRSKSREHGNDEKKNLNVDRI</sequence>
<name>A0A1B9FUL1_9TREE</name>
<keyword evidence="5" id="KW-0175">Coiled coil</keyword>
<accession>A0A1B9FUL1</accession>
<reference evidence="10" key="2">
    <citation type="submission" date="2014-01" db="EMBL/GenBank/DDBJ databases">
        <title>Evolution of pathogenesis and genome organization in the Tremellales.</title>
        <authorList>
            <person name="Cuomo C."/>
            <person name="Litvintseva A."/>
            <person name="Heitman J."/>
            <person name="Chen Y."/>
            <person name="Sun S."/>
            <person name="Springer D."/>
            <person name="Dromer F."/>
            <person name="Young S."/>
            <person name="Zeng Q."/>
            <person name="Chapman S."/>
            <person name="Gujja S."/>
            <person name="Saif S."/>
            <person name="Birren B."/>
        </authorList>
    </citation>
    <scope>NUCLEOTIDE SEQUENCE</scope>
    <source>
        <strain evidence="10">CBS 10118</strain>
    </source>
</reference>
<dbReference type="VEuPathDB" id="FungiDB:I302_08112"/>
<gene>
    <name evidence="10" type="ORF">I302_08112</name>
</gene>
<keyword evidence="7 9" id="KW-0472">Membrane</keyword>
<evidence type="ECO:0000256" key="3">
    <source>
        <dbReference type="ARBA" id="ARBA00022692"/>
    </source>
</evidence>
<evidence type="ECO:0000256" key="2">
    <source>
        <dbReference type="ARBA" id="ARBA00004370"/>
    </source>
</evidence>
<feature type="region of interest" description="Disordered" evidence="8">
    <location>
        <begin position="352"/>
        <end position="381"/>
    </location>
</feature>
<evidence type="ECO:0000256" key="7">
    <source>
        <dbReference type="ARBA" id="ARBA00023136"/>
    </source>
</evidence>
<dbReference type="InterPro" id="IPR024461">
    <property type="entry name" value="CCDC90-like"/>
</dbReference>
<evidence type="ECO:0000256" key="8">
    <source>
        <dbReference type="SAM" id="MobiDB-lite"/>
    </source>
</evidence>
<keyword evidence="4 9" id="KW-1133">Transmembrane helix</keyword>
<dbReference type="PANTHER" id="PTHR14360">
    <property type="entry name" value="PROTEIN FMP32, MITOCHONDRIAL"/>
    <property type="match status" value="1"/>
</dbReference>
<dbReference type="Pfam" id="PF07798">
    <property type="entry name" value="CCDC90-like"/>
    <property type="match status" value="1"/>
</dbReference>
<feature type="region of interest" description="Disordered" evidence="8">
    <location>
        <begin position="79"/>
        <end position="123"/>
    </location>
</feature>
<organism evidence="10">
    <name type="scientific">Kwoniella bestiolae CBS 10118</name>
    <dbReference type="NCBI Taxonomy" id="1296100"/>
    <lineage>
        <taxon>Eukaryota</taxon>
        <taxon>Fungi</taxon>
        <taxon>Dikarya</taxon>
        <taxon>Basidiomycota</taxon>
        <taxon>Agaricomycotina</taxon>
        <taxon>Tremellomycetes</taxon>
        <taxon>Tremellales</taxon>
        <taxon>Cryptococcaceae</taxon>
        <taxon>Kwoniella</taxon>
    </lineage>
</organism>
<feature type="transmembrane region" description="Helical" evidence="9">
    <location>
        <begin position="284"/>
        <end position="303"/>
    </location>
</feature>
<feature type="region of interest" description="Disordered" evidence="8">
    <location>
        <begin position="308"/>
        <end position="337"/>
    </location>
</feature>
<proteinExistence type="predicted"/>
<dbReference type="PANTHER" id="PTHR14360:SF12">
    <property type="entry name" value="MOZ PROTEIN REPRESENTS A CHROMATIN-ASSOCIATED ACETYLTRANSFERASE"/>
    <property type="match status" value="1"/>
</dbReference>
<evidence type="ECO:0000256" key="9">
    <source>
        <dbReference type="SAM" id="Phobius"/>
    </source>
</evidence>
<dbReference type="EMBL" id="KI894025">
    <property type="protein sequence ID" value="OCF22463.1"/>
    <property type="molecule type" value="Genomic_DNA"/>
</dbReference>
<comment type="subcellular location">
    <subcellularLocation>
        <location evidence="2">Membrane</location>
    </subcellularLocation>
    <subcellularLocation>
        <location evidence="1">Mitochondrion</location>
    </subcellularLocation>
</comment>
<keyword evidence="3 9" id="KW-0812">Transmembrane</keyword>
<dbReference type="AlphaFoldDB" id="A0A1B9FUL1"/>
<evidence type="ECO:0000256" key="1">
    <source>
        <dbReference type="ARBA" id="ARBA00004173"/>
    </source>
</evidence>
<keyword evidence="6" id="KW-0496">Mitochondrion</keyword>
<dbReference type="Gene3D" id="1.20.5.340">
    <property type="match status" value="1"/>
</dbReference>
<protein>
    <submittedName>
        <fullName evidence="10">Mitochondrial protein</fullName>
    </submittedName>
</protein>
<evidence type="ECO:0000256" key="6">
    <source>
        <dbReference type="ARBA" id="ARBA00023128"/>
    </source>
</evidence>
<dbReference type="STRING" id="1296100.A0A1B9FUL1"/>
<evidence type="ECO:0000256" key="5">
    <source>
        <dbReference type="ARBA" id="ARBA00023054"/>
    </source>
</evidence>
<dbReference type="OrthoDB" id="1552at2759"/>
<dbReference type="GO" id="GO:0016020">
    <property type="term" value="C:membrane"/>
    <property type="evidence" value="ECO:0007669"/>
    <property type="project" value="UniProtKB-SubCell"/>
</dbReference>